<reference evidence="3" key="1">
    <citation type="submission" date="2022-05" db="EMBL/GenBank/DDBJ databases">
        <title>The Musa troglodytarum L. genome provides insights into the mechanism of non-climacteric behaviour and enrichment of carotenoids.</title>
        <authorList>
            <person name="Wang J."/>
        </authorList>
    </citation>
    <scope>NUCLEOTIDE SEQUENCE</scope>
    <source>
        <tissue evidence="3">Leaf</tissue>
    </source>
</reference>
<sequence length="396" mass="44627">EKATEIAGNLRNLETLDAVHTHIEELPSGVAQLENLRHLMVKKFHRQTSRFTVLGGGVKVPGGIGNLKGLQTLKAAVADDGMIRHLKKMTQMRSLDMRGVTTIHSVDLSMSISKMEHLHRLILMANHKDDTLLLANLTPPPRLRKLSLYGKLEKGMLPHWFDSLANLTHLVLKMSRLREDAVSALMALPSLVSLFLMQAFEGNTLRFPAGSLCKLKSLGLCDMAHLNCIEIEETALESVQEPTLVRCSQLQTIPRGIQSLTGLQKLELEDMPDELVEKHRECREHYQSIPIIKIWYHINGSWIACANLPLRRPARTERKMDLKASDRFNINSQLEHLQAKYVGTGHADLSRLKCCCPVVFHQRGKKIEVDYRSVFESTSVADCGFLLRGSRETIRV</sequence>
<organism evidence="3 4">
    <name type="scientific">Musa troglodytarum</name>
    <name type="common">fe'i banana</name>
    <dbReference type="NCBI Taxonomy" id="320322"/>
    <lineage>
        <taxon>Eukaryota</taxon>
        <taxon>Viridiplantae</taxon>
        <taxon>Streptophyta</taxon>
        <taxon>Embryophyta</taxon>
        <taxon>Tracheophyta</taxon>
        <taxon>Spermatophyta</taxon>
        <taxon>Magnoliopsida</taxon>
        <taxon>Liliopsida</taxon>
        <taxon>Zingiberales</taxon>
        <taxon>Musaceae</taxon>
        <taxon>Musa</taxon>
    </lineage>
</organism>
<dbReference type="Gene3D" id="3.80.10.10">
    <property type="entry name" value="Ribonuclease Inhibitor"/>
    <property type="match status" value="1"/>
</dbReference>
<evidence type="ECO:0000313" key="3">
    <source>
        <dbReference type="EMBL" id="URE00159.1"/>
    </source>
</evidence>
<dbReference type="InterPro" id="IPR032675">
    <property type="entry name" value="LRR_dom_sf"/>
</dbReference>
<name>A0A9E7FUG8_9LILI</name>
<evidence type="ECO:0000256" key="1">
    <source>
        <dbReference type="ARBA" id="ARBA00022737"/>
    </source>
</evidence>
<dbReference type="OrthoDB" id="598235at2759"/>
<dbReference type="PANTHER" id="PTHR47186:SF29">
    <property type="entry name" value="NB-ARC DOMAIN-CONTAINING PROTEIN"/>
    <property type="match status" value="1"/>
</dbReference>
<evidence type="ECO:0000313" key="4">
    <source>
        <dbReference type="Proteomes" id="UP001055439"/>
    </source>
</evidence>
<accession>A0A9E7FUG8</accession>
<keyword evidence="1" id="KW-0677">Repeat</keyword>
<dbReference type="InterPro" id="IPR009846">
    <property type="entry name" value="SF3b5/RDS3-10"/>
</dbReference>
<dbReference type="PANTHER" id="PTHR47186">
    <property type="entry name" value="LEUCINE-RICH REPEAT-CONTAINING PROTEIN 57"/>
    <property type="match status" value="1"/>
</dbReference>
<proteinExistence type="predicted"/>
<gene>
    <name evidence="3" type="ORF">MUK42_20913</name>
</gene>
<keyword evidence="4" id="KW-1185">Reference proteome</keyword>
<protein>
    <submittedName>
        <fullName evidence="3">Splicing factor 3B subunit 10 (SF3b10)</fullName>
    </submittedName>
</protein>
<dbReference type="Pfam" id="PF23598">
    <property type="entry name" value="LRR_14"/>
    <property type="match status" value="1"/>
</dbReference>
<dbReference type="Proteomes" id="UP001055439">
    <property type="component" value="Chromosome 5"/>
</dbReference>
<evidence type="ECO:0000259" key="2">
    <source>
        <dbReference type="Pfam" id="PF23598"/>
    </source>
</evidence>
<dbReference type="SUPFAM" id="SSF52058">
    <property type="entry name" value="L domain-like"/>
    <property type="match status" value="1"/>
</dbReference>
<dbReference type="EMBL" id="CP097507">
    <property type="protein sequence ID" value="URE00159.1"/>
    <property type="molecule type" value="Genomic_DNA"/>
</dbReference>
<feature type="non-terminal residue" evidence="3">
    <location>
        <position position="1"/>
    </location>
</feature>
<dbReference type="InterPro" id="IPR055414">
    <property type="entry name" value="LRR_R13L4/SHOC2-like"/>
</dbReference>
<dbReference type="AlphaFoldDB" id="A0A9E7FUG8"/>
<feature type="domain" description="Disease resistance R13L4/SHOC-2-like LRR" evidence="2">
    <location>
        <begin position="8"/>
        <end position="267"/>
    </location>
</feature>
<dbReference type="Pfam" id="PF07189">
    <property type="entry name" value="SF3b10"/>
    <property type="match status" value="1"/>
</dbReference>